<name>A0A8H6Z3C7_9AGAR</name>
<comment type="caution">
    <text evidence="2">The sequence shown here is derived from an EMBL/GenBank/DDBJ whole genome shotgun (WGS) entry which is preliminary data.</text>
</comment>
<feature type="transmembrane region" description="Helical" evidence="1">
    <location>
        <begin position="199"/>
        <end position="219"/>
    </location>
</feature>
<gene>
    <name evidence="2" type="ORF">MVEN_00307200</name>
</gene>
<sequence>MSTGSSSSSFAPLSDVDAQALYLYGRNTLQDAFGVIWETMLISAYGVFFAVAVYSIFRRGLKSRSSIAMLCAIVSLYASSLTLWALGVTTWVQDTHIAFMSNPTIPLLDRKGLVNGSIHSLATQQVALYLFNMVVADGVVLWRAWVLYPRALWMVSIPCILLVLTFSLAVVDVLCIFTLDVHQLPDLPSGSRICQSHLPWVFSLATNVTCTVLIGYRAWQHRRTMKTLGIVGHPWGMSADKVLSILVESGLIYCFLWLTQSFNYVKFGPTSRTNAGIYIYWLFNGLGNQISGIYPTLIIVIVNFKRTIWETDTISTIQFAGQSKGGNGEVHLDVSSRSENTGGLTMVDIRVAGSEVL</sequence>
<feature type="transmembrane region" description="Helical" evidence="1">
    <location>
        <begin position="126"/>
        <end position="145"/>
    </location>
</feature>
<feature type="transmembrane region" description="Helical" evidence="1">
    <location>
        <begin position="152"/>
        <end position="179"/>
    </location>
</feature>
<feature type="transmembrane region" description="Helical" evidence="1">
    <location>
        <begin position="35"/>
        <end position="57"/>
    </location>
</feature>
<dbReference type="EMBL" id="JACAZI010000002">
    <property type="protein sequence ID" value="KAF7369754.1"/>
    <property type="molecule type" value="Genomic_DNA"/>
</dbReference>
<reference evidence="2" key="1">
    <citation type="submission" date="2020-05" db="EMBL/GenBank/DDBJ databases">
        <title>Mycena genomes resolve the evolution of fungal bioluminescence.</title>
        <authorList>
            <person name="Tsai I.J."/>
        </authorList>
    </citation>
    <scope>NUCLEOTIDE SEQUENCE</scope>
    <source>
        <strain evidence="2">CCC161011</strain>
    </source>
</reference>
<evidence type="ECO:0000313" key="2">
    <source>
        <dbReference type="EMBL" id="KAF7369754.1"/>
    </source>
</evidence>
<keyword evidence="1" id="KW-0472">Membrane</keyword>
<organism evidence="2 3">
    <name type="scientific">Mycena venus</name>
    <dbReference type="NCBI Taxonomy" id="2733690"/>
    <lineage>
        <taxon>Eukaryota</taxon>
        <taxon>Fungi</taxon>
        <taxon>Dikarya</taxon>
        <taxon>Basidiomycota</taxon>
        <taxon>Agaricomycotina</taxon>
        <taxon>Agaricomycetes</taxon>
        <taxon>Agaricomycetidae</taxon>
        <taxon>Agaricales</taxon>
        <taxon>Marasmiineae</taxon>
        <taxon>Mycenaceae</taxon>
        <taxon>Mycena</taxon>
    </lineage>
</organism>
<dbReference type="AlphaFoldDB" id="A0A8H6Z3C7"/>
<accession>A0A8H6Z3C7</accession>
<evidence type="ECO:0000313" key="3">
    <source>
        <dbReference type="Proteomes" id="UP000620124"/>
    </source>
</evidence>
<feature type="transmembrane region" description="Helical" evidence="1">
    <location>
        <begin position="278"/>
        <end position="302"/>
    </location>
</feature>
<evidence type="ECO:0000256" key="1">
    <source>
        <dbReference type="SAM" id="Phobius"/>
    </source>
</evidence>
<dbReference type="OrthoDB" id="2744793at2759"/>
<keyword evidence="3" id="KW-1185">Reference proteome</keyword>
<keyword evidence="1" id="KW-0812">Transmembrane</keyword>
<protein>
    <submittedName>
        <fullName evidence="2">Uncharacterized protein</fullName>
    </submittedName>
</protein>
<keyword evidence="1" id="KW-1133">Transmembrane helix</keyword>
<feature type="transmembrane region" description="Helical" evidence="1">
    <location>
        <begin position="69"/>
        <end position="92"/>
    </location>
</feature>
<proteinExistence type="predicted"/>
<feature type="transmembrane region" description="Helical" evidence="1">
    <location>
        <begin position="239"/>
        <end position="258"/>
    </location>
</feature>
<dbReference type="Proteomes" id="UP000620124">
    <property type="component" value="Unassembled WGS sequence"/>
</dbReference>